<keyword evidence="7" id="KW-0378">Hydrolase</keyword>
<evidence type="ECO:0000256" key="4">
    <source>
        <dbReference type="ARBA" id="ARBA00022645"/>
    </source>
</evidence>
<dbReference type="Gene3D" id="1.20.120.980">
    <property type="entry name" value="Serine carboxypeptidase S28, SKS domain"/>
    <property type="match status" value="1"/>
</dbReference>
<dbReference type="InterPro" id="IPR029058">
    <property type="entry name" value="AB_hydrolase_fold"/>
</dbReference>
<dbReference type="AlphaFoldDB" id="A0A9N9TMT4"/>
<keyword evidence="9" id="KW-1015">Disulfide bond</keyword>
<dbReference type="PANTHER" id="PTHR11010:SF38">
    <property type="entry name" value="LYSOSOMAL PRO-X CARBOXYPEPTIDASE"/>
    <property type="match status" value="1"/>
</dbReference>
<dbReference type="SUPFAM" id="SSF53474">
    <property type="entry name" value="alpha/beta-Hydrolases"/>
    <property type="match status" value="1"/>
</dbReference>
<evidence type="ECO:0000256" key="18">
    <source>
        <dbReference type="SAM" id="SignalP"/>
    </source>
</evidence>
<evidence type="ECO:0000256" key="3">
    <source>
        <dbReference type="ARBA" id="ARBA00011738"/>
    </source>
</evidence>
<name>A0A9N9TMT4_PHYSR</name>
<keyword evidence="20" id="KW-1185">Reference proteome</keyword>
<dbReference type="FunFam" id="1.20.120.980:FF:000002">
    <property type="entry name" value="lysosomal Pro-X carboxypeptidase"/>
    <property type="match status" value="1"/>
</dbReference>
<gene>
    <name evidence="19" type="ORF">PHYEVI_LOCUS5239</name>
</gene>
<evidence type="ECO:0000256" key="12">
    <source>
        <dbReference type="ARBA" id="ARBA00052013"/>
    </source>
</evidence>
<organism evidence="19 20">
    <name type="scientific">Phyllotreta striolata</name>
    <name type="common">Striped flea beetle</name>
    <name type="synonym">Crioceris striolata</name>
    <dbReference type="NCBI Taxonomy" id="444603"/>
    <lineage>
        <taxon>Eukaryota</taxon>
        <taxon>Metazoa</taxon>
        <taxon>Ecdysozoa</taxon>
        <taxon>Arthropoda</taxon>
        <taxon>Hexapoda</taxon>
        <taxon>Insecta</taxon>
        <taxon>Pterygota</taxon>
        <taxon>Neoptera</taxon>
        <taxon>Endopterygota</taxon>
        <taxon>Coleoptera</taxon>
        <taxon>Polyphaga</taxon>
        <taxon>Cucujiformia</taxon>
        <taxon>Chrysomeloidea</taxon>
        <taxon>Chrysomelidae</taxon>
        <taxon>Galerucinae</taxon>
        <taxon>Alticini</taxon>
        <taxon>Phyllotreta</taxon>
    </lineage>
</organism>
<evidence type="ECO:0000256" key="1">
    <source>
        <dbReference type="ARBA" id="ARBA00004371"/>
    </source>
</evidence>
<evidence type="ECO:0000256" key="11">
    <source>
        <dbReference type="ARBA" id="ARBA00023228"/>
    </source>
</evidence>
<comment type="subunit">
    <text evidence="3">Homodimer.</text>
</comment>
<evidence type="ECO:0000256" key="17">
    <source>
        <dbReference type="ARBA" id="ARBA00076608"/>
    </source>
</evidence>
<evidence type="ECO:0000256" key="15">
    <source>
        <dbReference type="ARBA" id="ARBA00073691"/>
    </source>
</evidence>
<evidence type="ECO:0000313" key="19">
    <source>
        <dbReference type="EMBL" id="CAG9858852.1"/>
    </source>
</evidence>
<feature type="chain" id="PRO_5040452850" description="Lysosomal Pro-X carboxypeptidase" evidence="18">
    <location>
        <begin position="25"/>
        <end position="469"/>
    </location>
</feature>
<evidence type="ECO:0000256" key="16">
    <source>
        <dbReference type="ARBA" id="ARBA00076475"/>
    </source>
</evidence>
<keyword evidence="6 18" id="KW-0732">Signal</keyword>
<dbReference type="InterPro" id="IPR008758">
    <property type="entry name" value="Peptidase_S28"/>
</dbReference>
<dbReference type="InterPro" id="IPR042269">
    <property type="entry name" value="Ser_carbopepase_S28_SKS"/>
</dbReference>
<dbReference type="GO" id="GO:0008239">
    <property type="term" value="F:dipeptidyl-peptidase activity"/>
    <property type="evidence" value="ECO:0007669"/>
    <property type="project" value="TreeGrafter"/>
</dbReference>
<dbReference type="GO" id="GO:0005764">
    <property type="term" value="C:lysosome"/>
    <property type="evidence" value="ECO:0007669"/>
    <property type="project" value="UniProtKB-SubCell"/>
</dbReference>
<accession>A0A9N9TMT4</accession>
<proteinExistence type="inferred from homology"/>
<keyword evidence="4" id="KW-0121">Carboxypeptidase</keyword>
<dbReference type="Pfam" id="PF05577">
    <property type="entry name" value="Peptidase_S28"/>
    <property type="match status" value="1"/>
</dbReference>
<sequence>MLRFIFYTTVVYCSLDFVLQSVSSEEFFDVETRYIDVPLTHNEWHTTINTFKLRYLINVKHYTNEGPLFIYLGSAGDINVFAQNSGFLFDIAKIFQAALVFVEHRYYGKSIPFLNESITTDNIRYLTSTETLADFAYVINMLKIDFFKSIYAFDTAPIIAFGDGYGGTLAAWLRIKYPHLVLGAISSSAPMHFSSDIENCECFYEVVTRAFEKYGGEQCVKTIKLGWDVIINLTRSKLGLDFISNTWKLCRPLRTAEEVNKLLVWLSNIYVKLTLRNYHYPTDFFTPLPAYPIKVFCDKLTTSYINDTKGLIEYYGQALEIYTNYSRNKMCNEFEDVTDYVHKYQLCTELVMPKCSIESDMFINKPWNFQNYSRECKAIFGVTTSYRDWTSLAYGGKNLKYFTNLVFSQAEMDPYRCYGIVDNVSESISSMQIMDGIHRIDFRNPDIADNNYIIYARRKMIEIIKSWIN</sequence>
<evidence type="ECO:0000313" key="20">
    <source>
        <dbReference type="Proteomes" id="UP001153712"/>
    </source>
</evidence>
<comment type="similarity">
    <text evidence="2">Belongs to the peptidase S28 family.</text>
</comment>
<keyword evidence="8" id="KW-0865">Zymogen</keyword>
<reference evidence="19" key="1">
    <citation type="submission" date="2022-01" db="EMBL/GenBank/DDBJ databases">
        <authorList>
            <person name="King R."/>
        </authorList>
    </citation>
    <scope>NUCLEOTIDE SEQUENCE</scope>
</reference>
<evidence type="ECO:0000256" key="2">
    <source>
        <dbReference type="ARBA" id="ARBA00011079"/>
    </source>
</evidence>
<evidence type="ECO:0000256" key="10">
    <source>
        <dbReference type="ARBA" id="ARBA00023180"/>
    </source>
</evidence>
<comment type="function">
    <text evidence="13">Cleaves C-terminal amino acids linked to proline in peptides such as angiotensin II, III and des-Arg9-bradykinin. This cleavage occurs at acidic pH, but enzymatic activity is retained with some substrates at neutral pH.</text>
</comment>
<evidence type="ECO:0000256" key="13">
    <source>
        <dbReference type="ARBA" id="ARBA00059701"/>
    </source>
</evidence>
<dbReference type="OrthoDB" id="2130629at2759"/>
<evidence type="ECO:0000256" key="6">
    <source>
        <dbReference type="ARBA" id="ARBA00022729"/>
    </source>
</evidence>
<evidence type="ECO:0000256" key="8">
    <source>
        <dbReference type="ARBA" id="ARBA00023145"/>
    </source>
</evidence>
<dbReference type="PANTHER" id="PTHR11010">
    <property type="entry name" value="PROTEASE S28 PRO-X CARBOXYPEPTIDASE-RELATED"/>
    <property type="match status" value="1"/>
</dbReference>
<evidence type="ECO:0000256" key="14">
    <source>
        <dbReference type="ARBA" id="ARBA00066456"/>
    </source>
</evidence>
<keyword evidence="10" id="KW-0325">Glycoprotein</keyword>
<evidence type="ECO:0000256" key="5">
    <source>
        <dbReference type="ARBA" id="ARBA00022670"/>
    </source>
</evidence>
<dbReference type="GO" id="GO:0006508">
    <property type="term" value="P:proteolysis"/>
    <property type="evidence" value="ECO:0007669"/>
    <property type="project" value="UniProtKB-KW"/>
</dbReference>
<comment type="catalytic activity">
    <reaction evidence="12">
        <text>Cleavage of a -Pro-|-Xaa bond to release a C-terminal amino acid.</text>
        <dbReference type="EC" id="3.4.16.2"/>
    </reaction>
</comment>
<dbReference type="EC" id="3.4.16.2" evidence="14"/>
<dbReference type="Proteomes" id="UP001153712">
    <property type="component" value="Chromosome 2"/>
</dbReference>
<protein>
    <recommendedName>
        <fullName evidence="15">Lysosomal Pro-X carboxypeptidase</fullName>
        <ecNumber evidence="14">3.4.16.2</ecNumber>
    </recommendedName>
    <alternativeName>
        <fullName evidence="17">Proline carboxypeptidase</fullName>
    </alternativeName>
    <alternativeName>
        <fullName evidence="16">Prolylcarboxypeptidase</fullName>
    </alternativeName>
</protein>
<comment type="subcellular location">
    <subcellularLocation>
        <location evidence="1">Lysosome</location>
    </subcellularLocation>
</comment>
<dbReference type="GO" id="GO:0004185">
    <property type="term" value="F:serine-type carboxypeptidase activity"/>
    <property type="evidence" value="ECO:0007669"/>
    <property type="project" value="UniProtKB-EC"/>
</dbReference>
<keyword evidence="11" id="KW-0458">Lysosome</keyword>
<dbReference type="EMBL" id="OU900095">
    <property type="protein sequence ID" value="CAG9858852.1"/>
    <property type="molecule type" value="Genomic_DNA"/>
</dbReference>
<keyword evidence="5" id="KW-0645">Protease</keyword>
<evidence type="ECO:0000256" key="7">
    <source>
        <dbReference type="ARBA" id="ARBA00022801"/>
    </source>
</evidence>
<dbReference type="Gene3D" id="3.40.50.1820">
    <property type="entry name" value="alpha/beta hydrolase"/>
    <property type="match status" value="1"/>
</dbReference>
<evidence type="ECO:0000256" key="9">
    <source>
        <dbReference type="ARBA" id="ARBA00023157"/>
    </source>
</evidence>
<feature type="signal peptide" evidence="18">
    <location>
        <begin position="1"/>
        <end position="24"/>
    </location>
</feature>